<feature type="coiled-coil region" evidence="1">
    <location>
        <begin position="98"/>
        <end position="132"/>
    </location>
</feature>
<name>A0A8W8L9A2_MAGGI</name>
<sequence>MATMYYRPYSSEPIKDGDLPPYEAMESILPDYQYIFVDPDNKSGPRPQQRPPAATQMPSSSMMPGGPSTSKQPNDLDQTSMNVLDHQMKELENYRSAVHKMGQDILALRQQIRELEANNSQLRRDLANYNDASKLMIESSELDNLTKPEVMSRYAILKQTLVVNSNSLKSYKDRVQTLQNELIKTNSGDMQIYKDKVQKLQNELIKKNDQEKKYIKIAQSYKQQTEVITKLQEKLKKTRTVEEALKKQEKVIEKMERILEKQHRDRSKKSNDAAQEANEALLEENKRLRQQADDLRDQLRFNNKGSSDSETDKLELYQALEKAEARIQSLERQLAENSRTWGKERADMSLRLNEAEHGFGRSGGMVLHDYPVYNDKLDKLARNSPRRLSPLYR</sequence>
<feature type="region of interest" description="Disordered" evidence="2">
    <location>
        <begin position="1"/>
        <end position="22"/>
    </location>
</feature>
<dbReference type="PANTHER" id="PTHR21623">
    <property type="entry name" value="SPERIOLIN-BINDING FACTOR"/>
    <property type="match status" value="1"/>
</dbReference>
<dbReference type="PANTHER" id="PTHR21623:SF2">
    <property type="entry name" value="COILED-COIL DOMAIN-CONTAINING PROTEIN 33"/>
    <property type="match status" value="1"/>
</dbReference>
<dbReference type="EnsemblMetazoa" id="G265.8">
    <property type="protein sequence ID" value="G265.8:cds"/>
    <property type="gene ID" value="G265"/>
</dbReference>
<feature type="coiled-coil region" evidence="1">
    <location>
        <begin position="190"/>
        <end position="340"/>
    </location>
</feature>
<keyword evidence="4" id="KW-1185">Reference proteome</keyword>
<dbReference type="GO" id="GO:0005777">
    <property type="term" value="C:peroxisome"/>
    <property type="evidence" value="ECO:0007669"/>
    <property type="project" value="TreeGrafter"/>
</dbReference>
<evidence type="ECO:0000313" key="4">
    <source>
        <dbReference type="Proteomes" id="UP000005408"/>
    </source>
</evidence>
<organism evidence="3 4">
    <name type="scientific">Magallana gigas</name>
    <name type="common">Pacific oyster</name>
    <name type="synonym">Crassostrea gigas</name>
    <dbReference type="NCBI Taxonomy" id="29159"/>
    <lineage>
        <taxon>Eukaryota</taxon>
        <taxon>Metazoa</taxon>
        <taxon>Spiralia</taxon>
        <taxon>Lophotrochozoa</taxon>
        <taxon>Mollusca</taxon>
        <taxon>Bivalvia</taxon>
        <taxon>Autobranchia</taxon>
        <taxon>Pteriomorphia</taxon>
        <taxon>Ostreida</taxon>
        <taxon>Ostreoidea</taxon>
        <taxon>Ostreidae</taxon>
        <taxon>Magallana</taxon>
    </lineage>
</organism>
<evidence type="ECO:0000313" key="3">
    <source>
        <dbReference type="EnsemblMetazoa" id="G265.8:cds"/>
    </source>
</evidence>
<feature type="compositionally biased region" description="Polar residues" evidence="2">
    <location>
        <begin position="69"/>
        <end position="78"/>
    </location>
</feature>
<dbReference type="Proteomes" id="UP000005408">
    <property type="component" value="Unassembled WGS sequence"/>
</dbReference>
<keyword evidence="1" id="KW-0175">Coiled coil</keyword>
<feature type="region of interest" description="Disordered" evidence="2">
    <location>
        <begin position="36"/>
        <end position="78"/>
    </location>
</feature>
<evidence type="ECO:0000256" key="2">
    <source>
        <dbReference type="SAM" id="MobiDB-lite"/>
    </source>
</evidence>
<proteinExistence type="predicted"/>
<accession>A0A8W8L9A2</accession>
<evidence type="ECO:0000256" key="1">
    <source>
        <dbReference type="SAM" id="Coils"/>
    </source>
</evidence>
<dbReference type="AlphaFoldDB" id="A0A8W8L9A2"/>
<protein>
    <submittedName>
        <fullName evidence="3">Uncharacterized protein</fullName>
    </submittedName>
</protein>
<reference evidence="3" key="1">
    <citation type="submission" date="2022-08" db="UniProtKB">
        <authorList>
            <consortium name="EnsemblMetazoa"/>
        </authorList>
    </citation>
    <scope>IDENTIFICATION</scope>
    <source>
        <strain evidence="3">05x7-T-G4-1.051#20</strain>
    </source>
</reference>
<dbReference type="InterPro" id="IPR039889">
    <property type="entry name" value="CCD33"/>
</dbReference>
<feature type="compositionally biased region" description="Low complexity" evidence="2">
    <location>
        <begin position="45"/>
        <end position="68"/>
    </location>
</feature>